<protein>
    <submittedName>
        <fullName evidence="2">Uncharacterized protein</fullName>
    </submittedName>
</protein>
<dbReference type="Proteomes" id="UP000325577">
    <property type="component" value="Linkage Group LG0"/>
</dbReference>
<dbReference type="AlphaFoldDB" id="A0A5J5C9H9"/>
<organism evidence="2 3">
    <name type="scientific">Nyssa sinensis</name>
    <dbReference type="NCBI Taxonomy" id="561372"/>
    <lineage>
        <taxon>Eukaryota</taxon>
        <taxon>Viridiplantae</taxon>
        <taxon>Streptophyta</taxon>
        <taxon>Embryophyta</taxon>
        <taxon>Tracheophyta</taxon>
        <taxon>Spermatophyta</taxon>
        <taxon>Magnoliopsida</taxon>
        <taxon>eudicotyledons</taxon>
        <taxon>Gunneridae</taxon>
        <taxon>Pentapetalae</taxon>
        <taxon>asterids</taxon>
        <taxon>Cornales</taxon>
        <taxon>Nyssaceae</taxon>
        <taxon>Nyssa</taxon>
    </lineage>
</organism>
<feature type="transmembrane region" description="Helical" evidence="1">
    <location>
        <begin position="81"/>
        <end position="103"/>
    </location>
</feature>
<evidence type="ECO:0000313" key="3">
    <source>
        <dbReference type="Proteomes" id="UP000325577"/>
    </source>
</evidence>
<evidence type="ECO:0000256" key="1">
    <source>
        <dbReference type="SAM" id="Phobius"/>
    </source>
</evidence>
<keyword evidence="3" id="KW-1185">Reference proteome</keyword>
<sequence length="105" mass="11599">MGSRATLGRQKKDTPNCALFVNASQRHSVSALNTVFKPEQHVLSGLVLRLSAEMKERQSTKIKFEQLTEANFSAMNLKKAVLVRFCIIHGWQWSVVVAVAAAADS</sequence>
<dbReference type="EMBL" id="CM018031">
    <property type="protein sequence ID" value="KAA8550710.1"/>
    <property type="molecule type" value="Genomic_DNA"/>
</dbReference>
<evidence type="ECO:0000313" key="2">
    <source>
        <dbReference type="EMBL" id="KAA8550710.1"/>
    </source>
</evidence>
<proteinExistence type="predicted"/>
<keyword evidence="1" id="KW-0812">Transmembrane</keyword>
<keyword evidence="1" id="KW-1133">Transmembrane helix</keyword>
<keyword evidence="1" id="KW-0472">Membrane</keyword>
<reference evidence="2 3" key="1">
    <citation type="submission" date="2019-09" db="EMBL/GenBank/DDBJ databases">
        <title>A chromosome-level genome assembly of the Chinese tupelo Nyssa sinensis.</title>
        <authorList>
            <person name="Yang X."/>
            <person name="Kang M."/>
            <person name="Yang Y."/>
            <person name="Xiong H."/>
            <person name="Wang M."/>
            <person name="Zhang Z."/>
            <person name="Wang Z."/>
            <person name="Wu H."/>
            <person name="Ma T."/>
            <person name="Liu J."/>
            <person name="Xi Z."/>
        </authorList>
    </citation>
    <scope>NUCLEOTIDE SEQUENCE [LARGE SCALE GENOMIC DNA]</scope>
    <source>
        <strain evidence="2">J267</strain>
        <tissue evidence="2">Leaf</tissue>
    </source>
</reference>
<accession>A0A5J5C9H9</accession>
<dbReference type="OrthoDB" id="1829886at2759"/>
<name>A0A5J5C9H9_9ASTE</name>
<gene>
    <name evidence="2" type="ORF">F0562_002394</name>
</gene>